<proteinExistence type="predicted"/>
<dbReference type="AlphaFoldDB" id="A0A813DMV5"/>
<dbReference type="EMBL" id="CAJNNV010004275">
    <property type="protein sequence ID" value="CAE8590465.1"/>
    <property type="molecule type" value="Genomic_DNA"/>
</dbReference>
<protein>
    <submittedName>
        <fullName evidence="2">Uncharacterized protein</fullName>
    </submittedName>
</protein>
<feature type="signal peptide" evidence="1">
    <location>
        <begin position="1"/>
        <end position="26"/>
    </location>
</feature>
<dbReference type="Proteomes" id="UP000654075">
    <property type="component" value="Unassembled WGS sequence"/>
</dbReference>
<accession>A0A813DMV5</accession>
<name>A0A813DMV5_POLGL</name>
<keyword evidence="3" id="KW-1185">Reference proteome</keyword>
<sequence>MQTYSNPIPKMSVSKLLHVILRVVEAQLFSFCGQSSNWKCFCSADSGEEQLSAARAWHISVALVRCLQLFVRGEAKHEANASARYRRSLDTLTSERVQGTCNAKEKI</sequence>
<gene>
    <name evidence="2" type="ORF">PGLA1383_LOCUS9187</name>
</gene>
<evidence type="ECO:0000313" key="2">
    <source>
        <dbReference type="EMBL" id="CAE8590465.1"/>
    </source>
</evidence>
<keyword evidence="1" id="KW-0732">Signal</keyword>
<evidence type="ECO:0000256" key="1">
    <source>
        <dbReference type="SAM" id="SignalP"/>
    </source>
</evidence>
<reference evidence="2" key="1">
    <citation type="submission" date="2021-02" db="EMBL/GenBank/DDBJ databases">
        <authorList>
            <person name="Dougan E. K."/>
            <person name="Rhodes N."/>
            <person name="Thang M."/>
            <person name="Chan C."/>
        </authorList>
    </citation>
    <scope>NUCLEOTIDE SEQUENCE</scope>
</reference>
<evidence type="ECO:0000313" key="3">
    <source>
        <dbReference type="Proteomes" id="UP000654075"/>
    </source>
</evidence>
<comment type="caution">
    <text evidence="2">The sequence shown here is derived from an EMBL/GenBank/DDBJ whole genome shotgun (WGS) entry which is preliminary data.</text>
</comment>
<organism evidence="2 3">
    <name type="scientific">Polarella glacialis</name>
    <name type="common">Dinoflagellate</name>
    <dbReference type="NCBI Taxonomy" id="89957"/>
    <lineage>
        <taxon>Eukaryota</taxon>
        <taxon>Sar</taxon>
        <taxon>Alveolata</taxon>
        <taxon>Dinophyceae</taxon>
        <taxon>Suessiales</taxon>
        <taxon>Suessiaceae</taxon>
        <taxon>Polarella</taxon>
    </lineage>
</organism>
<feature type="chain" id="PRO_5032870642" evidence="1">
    <location>
        <begin position="27"/>
        <end position="107"/>
    </location>
</feature>